<dbReference type="InterPro" id="IPR018594">
    <property type="entry name" value="DUF2023"/>
</dbReference>
<accession>F8EUE0</accession>
<dbReference type="Proteomes" id="UP000000491">
    <property type="component" value="Chromosome"/>
</dbReference>
<dbReference type="PATRIC" id="fig|579138.3.peg.1347"/>
<dbReference type="InterPro" id="IPR036780">
    <property type="entry name" value="PG1857-like_sf"/>
</dbReference>
<dbReference type="SUPFAM" id="SSF160448">
    <property type="entry name" value="PG1857-like"/>
    <property type="match status" value="1"/>
</dbReference>
<organism evidence="2 3">
    <name type="scientific">Zymomonas mobilis subsp. pomaceae (strain ATCC 29192 / DSM 22645 / JCM 10191 / CCUG 17912 / NBRC 13757 / NCIMB 11200 / NRRL B-4491 / Barker I)</name>
    <dbReference type="NCBI Taxonomy" id="579138"/>
    <lineage>
        <taxon>Bacteria</taxon>
        <taxon>Pseudomonadati</taxon>
        <taxon>Pseudomonadota</taxon>
        <taxon>Alphaproteobacteria</taxon>
        <taxon>Sphingomonadales</taxon>
        <taxon>Zymomonadaceae</taxon>
        <taxon>Zymomonas</taxon>
    </lineage>
</organism>
<dbReference type="EMBL" id="CP002865">
    <property type="protein sequence ID" value="AEI38161.1"/>
    <property type="molecule type" value="Genomic_DNA"/>
</dbReference>
<dbReference type="Pfam" id="PF09633">
    <property type="entry name" value="DUF2023"/>
    <property type="match status" value="1"/>
</dbReference>
<dbReference type="HOGENOM" id="CLU_145389_0_0_5"/>
<sequence length="115" mass="13606">MIAYLGQYLYEYHKGVRHLFMLTMTPHEAMAVQKSLERESIPFHIQKVSVTKVNVFFGRDAYIQTIRTIVTRPLYELTPEQDFMLGTLLGYDREQQCLRYLNKSRDNREISVNSL</sequence>
<evidence type="ECO:0000259" key="1">
    <source>
        <dbReference type="Pfam" id="PF09633"/>
    </source>
</evidence>
<feature type="domain" description="DUF2023" evidence="1">
    <location>
        <begin position="6"/>
        <end position="103"/>
    </location>
</feature>
<gene>
    <name evidence="2" type="ordered locus">Zymop_1270</name>
</gene>
<name>F8EUE0_ZYMMT</name>
<dbReference type="AlphaFoldDB" id="F8EUE0"/>
<reference evidence="2 3" key="1">
    <citation type="journal article" date="2011" name="J. Bacteriol.">
        <title>Genome sequence of the ethanol-producing Zymomonas mobilis subsp. pomaceae lectotype strain ATCC 29192.</title>
        <authorList>
            <person name="Kouvelis V.N."/>
            <person name="Davenport K.W."/>
            <person name="Brettin T.S."/>
            <person name="Bruce D."/>
            <person name="Detter C."/>
            <person name="Han C.S."/>
            <person name="Nolan M."/>
            <person name="Tapia R."/>
            <person name="Damoulaki A."/>
            <person name="Kyrpides N.C."/>
            <person name="Typas M.A."/>
            <person name="Pappas K.M."/>
        </authorList>
    </citation>
    <scope>NUCLEOTIDE SEQUENCE [LARGE SCALE GENOMIC DNA]</scope>
    <source>
        <strain evidence="3">ATCC 29192 / DSM 22645 / JCM 10191 / CCUG 17912 / NBRC 13757 / NCIMB 11200 / NRRL B-4491 / Barker I</strain>
    </source>
</reference>
<dbReference type="Gene3D" id="3.30.2190.10">
    <property type="entry name" value="PG1857-like"/>
    <property type="match status" value="1"/>
</dbReference>
<proteinExistence type="predicted"/>
<evidence type="ECO:0000313" key="3">
    <source>
        <dbReference type="Proteomes" id="UP000000491"/>
    </source>
</evidence>
<evidence type="ECO:0000313" key="2">
    <source>
        <dbReference type="EMBL" id="AEI38161.1"/>
    </source>
</evidence>
<dbReference type="eggNOG" id="ENOG5032RXB">
    <property type="taxonomic scope" value="Bacteria"/>
</dbReference>
<dbReference type="KEGG" id="zmp:Zymop_1270"/>
<protein>
    <recommendedName>
        <fullName evidence="1">DUF2023 domain-containing protein</fullName>
    </recommendedName>
</protein>